<organism evidence="1 2">
    <name type="scientific">Smallanthus sonchifolius</name>
    <dbReference type="NCBI Taxonomy" id="185202"/>
    <lineage>
        <taxon>Eukaryota</taxon>
        <taxon>Viridiplantae</taxon>
        <taxon>Streptophyta</taxon>
        <taxon>Embryophyta</taxon>
        <taxon>Tracheophyta</taxon>
        <taxon>Spermatophyta</taxon>
        <taxon>Magnoliopsida</taxon>
        <taxon>eudicotyledons</taxon>
        <taxon>Gunneridae</taxon>
        <taxon>Pentapetalae</taxon>
        <taxon>asterids</taxon>
        <taxon>campanulids</taxon>
        <taxon>Asterales</taxon>
        <taxon>Asteraceae</taxon>
        <taxon>Asteroideae</taxon>
        <taxon>Heliantheae alliance</taxon>
        <taxon>Millerieae</taxon>
        <taxon>Smallanthus</taxon>
    </lineage>
</organism>
<protein>
    <submittedName>
        <fullName evidence="1">Uncharacterized protein</fullName>
    </submittedName>
</protein>
<gene>
    <name evidence="1" type="ORF">L1987_51633</name>
</gene>
<comment type="caution">
    <text evidence="1">The sequence shown here is derived from an EMBL/GenBank/DDBJ whole genome shotgun (WGS) entry which is preliminary data.</text>
</comment>
<reference evidence="2" key="1">
    <citation type="journal article" date="2022" name="Mol. Ecol. Resour.">
        <title>The genomes of chicory, endive, great burdock and yacon provide insights into Asteraceae palaeo-polyploidization history and plant inulin production.</title>
        <authorList>
            <person name="Fan W."/>
            <person name="Wang S."/>
            <person name="Wang H."/>
            <person name="Wang A."/>
            <person name="Jiang F."/>
            <person name="Liu H."/>
            <person name="Zhao H."/>
            <person name="Xu D."/>
            <person name="Zhang Y."/>
        </authorList>
    </citation>
    <scope>NUCLEOTIDE SEQUENCE [LARGE SCALE GENOMIC DNA]</scope>
    <source>
        <strain evidence="2">cv. Yunnan</strain>
    </source>
</reference>
<sequence length="74" mass="7424">MARERLKAMNGDHEIGAILGFWASVMMFALVVFGIIILSCAQGAEPRDKSDDAANTSACGGSACVAGCGAACGG</sequence>
<reference evidence="1 2" key="2">
    <citation type="journal article" date="2022" name="Mol. Ecol. Resour.">
        <title>The genomes of chicory, endive, great burdock and yacon provide insights into Asteraceae paleo-polyploidization history and plant inulin production.</title>
        <authorList>
            <person name="Fan W."/>
            <person name="Wang S."/>
            <person name="Wang H."/>
            <person name="Wang A."/>
            <person name="Jiang F."/>
            <person name="Liu H."/>
            <person name="Zhao H."/>
            <person name="Xu D."/>
            <person name="Zhang Y."/>
        </authorList>
    </citation>
    <scope>NUCLEOTIDE SEQUENCE [LARGE SCALE GENOMIC DNA]</scope>
    <source>
        <strain evidence="2">cv. Yunnan</strain>
        <tissue evidence="1">Leaves</tissue>
    </source>
</reference>
<keyword evidence="2" id="KW-1185">Reference proteome</keyword>
<dbReference type="Proteomes" id="UP001056120">
    <property type="component" value="Linkage Group LG17"/>
</dbReference>
<accession>A0ACB9ER67</accession>
<dbReference type="EMBL" id="CM042034">
    <property type="protein sequence ID" value="KAI3761221.1"/>
    <property type="molecule type" value="Genomic_DNA"/>
</dbReference>
<evidence type="ECO:0000313" key="2">
    <source>
        <dbReference type="Proteomes" id="UP001056120"/>
    </source>
</evidence>
<name>A0ACB9ER67_9ASTR</name>
<proteinExistence type="predicted"/>
<evidence type="ECO:0000313" key="1">
    <source>
        <dbReference type="EMBL" id="KAI3761221.1"/>
    </source>
</evidence>